<evidence type="ECO:0000256" key="1">
    <source>
        <dbReference type="SAM" id="SignalP"/>
    </source>
</evidence>
<reference evidence="4" key="1">
    <citation type="journal article" date="2023" name="Mar. Drugs">
        <title>Gemmata algarum, a Novel Planctomycete Isolated from an Algal Mat, Displays Antimicrobial Activity.</title>
        <authorList>
            <person name="Kumar G."/>
            <person name="Kallscheuer N."/>
            <person name="Kashif M."/>
            <person name="Ahamad S."/>
            <person name="Jagadeeshwari U."/>
            <person name="Pannikurungottu S."/>
            <person name="Haufschild T."/>
            <person name="Kabuu M."/>
            <person name="Sasikala C."/>
            <person name="Jogler C."/>
            <person name="Ramana C."/>
        </authorList>
    </citation>
    <scope>NUCLEOTIDE SEQUENCE [LARGE SCALE GENOMIC DNA]</scope>
    <source>
        <strain evidence="4">JC673</strain>
    </source>
</reference>
<dbReference type="Proteomes" id="UP001272242">
    <property type="component" value="Unassembled WGS sequence"/>
</dbReference>
<proteinExistence type="predicted"/>
<evidence type="ECO:0000259" key="2">
    <source>
        <dbReference type="Pfam" id="PF07596"/>
    </source>
</evidence>
<dbReference type="PANTHER" id="PTHR30093">
    <property type="entry name" value="GENERAL SECRETION PATHWAY PROTEIN G"/>
    <property type="match status" value="1"/>
</dbReference>
<dbReference type="EMBL" id="JAXBLV010000222">
    <property type="protein sequence ID" value="MDY3562753.1"/>
    <property type="molecule type" value="Genomic_DNA"/>
</dbReference>
<accession>A0ABU5F8N5</accession>
<keyword evidence="1" id="KW-0732">Signal</keyword>
<name>A0ABU5F8N5_9BACT</name>
<feature type="domain" description="DUF1559" evidence="2">
    <location>
        <begin position="330"/>
        <end position="469"/>
    </location>
</feature>
<gene>
    <name evidence="3" type="ORF">R5W23_004231</name>
</gene>
<organism evidence="3 4">
    <name type="scientific">Gemmata algarum</name>
    <dbReference type="NCBI Taxonomy" id="2975278"/>
    <lineage>
        <taxon>Bacteria</taxon>
        <taxon>Pseudomonadati</taxon>
        <taxon>Planctomycetota</taxon>
        <taxon>Planctomycetia</taxon>
        <taxon>Gemmatales</taxon>
        <taxon>Gemmataceae</taxon>
        <taxon>Gemmata</taxon>
    </lineage>
</organism>
<keyword evidence="4" id="KW-1185">Reference proteome</keyword>
<dbReference type="Pfam" id="PF07596">
    <property type="entry name" value="SBP_bac_10"/>
    <property type="match status" value="1"/>
</dbReference>
<evidence type="ECO:0000313" key="3">
    <source>
        <dbReference type="EMBL" id="MDY3562753.1"/>
    </source>
</evidence>
<protein>
    <submittedName>
        <fullName evidence="3">DUF1559 domain-containing protein</fullName>
    </submittedName>
</protein>
<comment type="caution">
    <text evidence="3">The sequence shown here is derived from an EMBL/GenBank/DDBJ whole genome shotgun (WGS) entry which is preliminary data.</text>
</comment>
<evidence type="ECO:0000313" key="4">
    <source>
        <dbReference type="Proteomes" id="UP001272242"/>
    </source>
</evidence>
<sequence length="532" mass="57036">MRTPLSLVAPLIFLLASSTVSSAQPAPALGAVPTDSFGFLTVNVAKMWENPDFKPLRAWFEGQKSGPTDELFGLPVGDIERITLFLPSADRRPLAGALITTKKPFNEAKVIKSVGSDGGPPRRSGNAVRFQSGRFDTLIFGDERTLLFLKTDGELGVAGLLGQVLAKRTDGPLADALADAAKHDFAFALDGRPLAGFLQADRETELAPYLALFSATSITFAADFDKTARGTFKMTFANDASAKRAAPVLKEGIADVTRVFEKAILGKGQFEPAERAYFENVVAVLKAAKVESSGPSVVATVDLPHLDAVAKLAAVLPKSYAGAVDSRRGQNNLKQLALAFHNYESAYGVFPGDVTPAGGPKPVPMSWRVQVLPYIEQDNLLRQLDSTKAWNDPVNLKKLEAMEMPKVFEIPGRPAPKAHTYFRVFSLPKSGKEADRPFFAEGQKGPTIPAITDGLSNTLMIVEAGEAVPWYKPDLLAYDAKAPLPQLGDKAADRFIAAMADGSVRVLRPSKVGEHALRAIITAQGGEVISIP</sequence>
<dbReference type="InterPro" id="IPR011453">
    <property type="entry name" value="DUF1559"/>
</dbReference>
<feature type="signal peptide" evidence="1">
    <location>
        <begin position="1"/>
        <end position="22"/>
    </location>
</feature>
<feature type="chain" id="PRO_5046944690" evidence="1">
    <location>
        <begin position="23"/>
        <end position="532"/>
    </location>
</feature>
<dbReference type="RefSeq" id="WP_320689036.1">
    <property type="nucleotide sequence ID" value="NZ_JAXBLV010000222.1"/>
</dbReference>